<gene>
    <name evidence="2" type="ORF">RCL2_001272200</name>
</gene>
<proteinExistence type="predicted"/>
<feature type="region of interest" description="Disordered" evidence="1">
    <location>
        <begin position="16"/>
        <end position="36"/>
    </location>
</feature>
<comment type="caution">
    <text evidence="2">The sequence shown here is derived from an EMBL/GenBank/DDBJ whole genome shotgun (WGS) entry which is preliminary data.</text>
</comment>
<name>A0A8H3LC47_9GLOM</name>
<sequence>MNHVCKSNFAETIDDEVNHKHPPTNQATQMTSSSASNNISCDFSGTTTYTISNISSYTNLVRRRRNQRRLRHGTINTYTLNLIRQLRQRQNTNNPFASQIYNGASFR</sequence>
<evidence type="ECO:0000313" key="3">
    <source>
        <dbReference type="Proteomes" id="UP000615446"/>
    </source>
</evidence>
<dbReference type="Proteomes" id="UP000615446">
    <property type="component" value="Unassembled WGS sequence"/>
</dbReference>
<dbReference type="AlphaFoldDB" id="A0A8H3LC47"/>
<feature type="compositionally biased region" description="Polar residues" evidence="1">
    <location>
        <begin position="23"/>
        <end position="36"/>
    </location>
</feature>
<evidence type="ECO:0000313" key="2">
    <source>
        <dbReference type="EMBL" id="GES85617.1"/>
    </source>
</evidence>
<accession>A0A8H3LC47</accession>
<organism evidence="2 3">
    <name type="scientific">Rhizophagus clarus</name>
    <dbReference type="NCBI Taxonomy" id="94130"/>
    <lineage>
        <taxon>Eukaryota</taxon>
        <taxon>Fungi</taxon>
        <taxon>Fungi incertae sedis</taxon>
        <taxon>Mucoromycota</taxon>
        <taxon>Glomeromycotina</taxon>
        <taxon>Glomeromycetes</taxon>
        <taxon>Glomerales</taxon>
        <taxon>Glomeraceae</taxon>
        <taxon>Rhizophagus</taxon>
    </lineage>
</organism>
<protein>
    <submittedName>
        <fullName evidence="2">Uncharacterized protein</fullName>
    </submittedName>
</protein>
<evidence type="ECO:0000256" key="1">
    <source>
        <dbReference type="SAM" id="MobiDB-lite"/>
    </source>
</evidence>
<dbReference type="EMBL" id="BLAL01000156">
    <property type="protein sequence ID" value="GES85617.1"/>
    <property type="molecule type" value="Genomic_DNA"/>
</dbReference>
<reference evidence="2" key="1">
    <citation type="submission" date="2019-10" db="EMBL/GenBank/DDBJ databases">
        <title>Conservation and host-specific expression of non-tandemly repeated heterogenous ribosome RNA gene in arbuscular mycorrhizal fungi.</title>
        <authorList>
            <person name="Maeda T."/>
            <person name="Kobayashi Y."/>
            <person name="Nakagawa T."/>
            <person name="Ezawa T."/>
            <person name="Yamaguchi K."/>
            <person name="Bino T."/>
            <person name="Nishimoto Y."/>
            <person name="Shigenobu S."/>
            <person name="Kawaguchi M."/>
        </authorList>
    </citation>
    <scope>NUCLEOTIDE SEQUENCE</scope>
    <source>
        <strain evidence="2">HR1</strain>
    </source>
</reference>